<accession>A0A1H3VLS6</accession>
<organism evidence="2 3">
    <name type="scientific">Microbulbifer marinus</name>
    <dbReference type="NCBI Taxonomy" id="658218"/>
    <lineage>
        <taxon>Bacteria</taxon>
        <taxon>Pseudomonadati</taxon>
        <taxon>Pseudomonadota</taxon>
        <taxon>Gammaproteobacteria</taxon>
        <taxon>Cellvibrionales</taxon>
        <taxon>Microbulbiferaceae</taxon>
        <taxon>Microbulbifer</taxon>
    </lineage>
</organism>
<dbReference type="InterPro" id="IPR026555">
    <property type="entry name" value="NSL3/Tex30"/>
</dbReference>
<dbReference type="EMBL" id="FNQO01000001">
    <property type="protein sequence ID" value="SDZ75730.1"/>
    <property type="molecule type" value="Genomic_DNA"/>
</dbReference>
<dbReference type="PANTHER" id="PTHR13136">
    <property type="entry name" value="TESTIS DEVELOPMENT PROTEIN PRTD"/>
    <property type="match status" value="1"/>
</dbReference>
<dbReference type="RefSeq" id="WP_091383830.1">
    <property type="nucleotide sequence ID" value="NZ_FNQO01000001.1"/>
</dbReference>
<dbReference type="STRING" id="658218.SAMN05216562_0065"/>
<dbReference type="Proteomes" id="UP000198658">
    <property type="component" value="Unassembled WGS sequence"/>
</dbReference>
<dbReference type="SUPFAM" id="SSF53474">
    <property type="entry name" value="alpha/beta-Hydrolases"/>
    <property type="match status" value="1"/>
</dbReference>
<proteinExistence type="predicted"/>
<evidence type="ECO:0000259" key="1">
    <source>
        <dbReference type="Pfam" id="PF20408"/>
    </source>
</evidence>
<dbReference type="Pfam" id="PF20408">
    <property type="entry name" value="Abhydrolase_11"/>
    <property type="match status" value="1"/>
</dbReference>
<keyword evidence="3" id="KW-1185">Reference proteome</keyword>
<evidence type="ECO:0000313" key="3">
    <source>
        <dbReference type="Proteomes" id="UP000198658"/>
    </source>
</evidence>
<dbReference type="InterPro" id="IPR029058">
    <property type="entry name" value="AB_hydrolase_fold"/>
</dbReference>
<gene>
    <name evidence="2" type="ORF">SAMN05216562_0065</name>
</gene>
<evidence type="ECO:0000313" key="2">
    <source>
        <dbReference type="EMBL" id="SDZ75730.1"/>
    </source>
</evidence>
<dbReference type="InterPro" id="IPR046879">
    <property type="entry name" value="KANL3/Tex30_Abhydrolase"/>
</dbReference>
<protein>
    <recommendedName>
        <fullName evidence="1">KANL3/Tex30 alpha/beta hydrolase-like domain-containing protein</fullName>
    </recommendedName>
</protein>
<dbReference type="AlphaFoldDB" id="A0A1H3VLS6"/>
<feature type="domain" description="KANL3/Tex30 alpha/beta hydrolase-like" evidence="1">
    <location>
        <begin position="13"/>
        <end position="209"/>
    </location>
</feature>
<dbReference type="OrthoDB" id="652634at2"/>
<dbReference type="Gene3D" id="3.40.50.1820">
    <property type="entry name" value="alpha/beta hydrolase"/>
    <property type="match status" value="1"/>
</dbReference>
<sequence>MSESLIDSPAEPRVRFLFAHGAGAPMDSDFMQAIASGLCECGVEVVRFEFPYMAQRRTGGSKRPPNRMPELLECFREQIDRISEKDDGLPLYIGGKSMGGRAASLLAQEYCDRGVVAGLVCLGYPFHPRGKPDKLRTEHLLELSCPTLIVQGSRDPLGNVEEVEGYGLSDSIRLLWLEDGDHDFKPRRVCGFTREQHWQAAVAAVARFLRV</sequence>
<reference evidence="3" key="1">
    <citation type="submission" date="2016-10" db="EMBL/GenBank/DDBJ databases">
        <authorList>
            <person name="Varghese N."/>
            <person name="Submissions S."/>
        </authorList>
    </citation>
    <scope>NUCLEOTIDE SEQUENCE [LARGE SCALE GENOMIC DNA]</scope>
    <source>
        <strain evidence="3">CGMCC 1.10657</strain>
    </source>
</reference>
<dbReference type="PANTHER" id="PTHR13136:SF11">
    <property type="entry name" value="TESTIS-EXPRESSED PROTEIN 30"/>
    <property type="match status" value="1"/>
</dbReference>
<name>A0A1H3VLS6_9GAMM</name>